<keyword evidence="3" id="KW-1185">Reference proteome</keyword>
<sequence length="98" mass="11303">CEIEHHFGTEKPHYYALSYVWGNAKDTVPIRICTKDVDGKFLEKIVTQVTRNLIVALEHLQQDDEDVVLWIDALSINQQDEVEKGQQIMRMGDIYANA</sequence>
<organism evidence="2 3">
    <name type="scientific">Tothia fuscella</name>
    <dbReference type="NCBI Taxonomy" id="1048955"/>
    <lineage>
        <taxon>Eukaryota</taxon>
        <taxon>Fungi</taxon>
        <taxon>Dikarya</taxon>
        <taxon>Ascomycota</taxon>
        <taxon>Pezizomycotina</taxon>
        <taxon>Dothideomycetes</taxon>
        <taxon>Pleosporomycetidae</taxon>
        <taxon>Venturiales</taxon>
        <taxon>Cylindrosympodiaceae</taxon>
        <taxon>Tothia</taxon>
    </lineage>
</organism>
<dbReference type="OrthoDB" id="5386682at2759"/>
<proteinExistence type="predicted"/>
<evidence type="ECO:0000259" key="1">
    <source>
        <dbReference type="Pfam" id="PF06985"/>
    </source>
</evidence>
<feature type="non-terminal residue" evidence="2">
    <location>
        <position position="98"/>
    </location>
</feature>
<evidence type="ECO:0000313" key="2">
    <source>
        <dbReference type="EMBL" id="KAF2433211.1"/>
    </source>
</evidence>
<reference evidence="2" key="1">
    <citation type="journal article" date="2020" name="Stud. Mycol.">
        <title>101 Dothideomycetes genomes: a test case for predicting lifestyles and emergence of pathogens.</title>
        <authorList>
            <person name="Haridas S."/>
            <person name="Albert R."/>
            <person name="Binder M."/>
            <person name="Bloem J."/>
            <person name="Labutti K."/>
            <person name="Salamov A."/>
            <person name="Andreopoulos B."/>
            <person name="Baker S."/>
            <person name="Barry K."/>
            <person name="Bills G."/>
            <person name="Bluhm B."/>
            <person name="Cannon C."/>
            <person name="Castanera R."/>
            <person name="Culley D."/>
            <person name="Daum C."/>
            <person name="Ezra D."/>
            <person name="Gonzalez J."/>
            <person name="Henrissat B."/>
            <person name="Kuo A."/>
            <person name="Liang C."/>
            <person name="Lipzen A."/>
            <person name="Lutzoni F."/>
            <person name="Magnuson J."/>
            <person name="Mondo S."/>
            <person name="Nolan M."/>
            <person name="Ohm R."/>
            <person name="Pangilinan J."/>
            <person name="Park H.-J."/>
            <person name="Ramirez L."/>
            <person name="Alfaro M."/>
            <person name="Sun H."/>
            <person name="Tritt A."/>
            <person name="Yoshinaga Y."/>
            <person name="Zwiers L.-H."/>
            <person name="Turgeon B."/>
            <person name="Goodwin S."/>
            <person name="Spatafora J."/>
            <person name="Crous P."/>
            <person name="Grigoriev I."/>
        </authorList>
    </citation>
    <scope>NUCLEOTIDE SEQUENCE</scope>
    <source>
        <strain evidence="2">CBS 130266</strain>
    </source>
</reference>
<evidence type="ECO:0000313" key="3">
    <source>
        <dbReference type="Proteomes" id="UP000800235"/>
    </source>
</evidence>
<feature type="non-terminal residue" evidence="2">
    <location>
        <position position="1"/>
    </location>
</feature>
<name>A0A9P4NY30_9PEZI</name>
<gene>
    <name evidence="2" type="ORF">EJ08DRAFT_552002</name>
</gene>
<dbReference type="Proteomes" id="UP000800235">
    <property type="component" value="Unassembled WGS sequence"/>
</dbReference>
<comment type="caution">
    <text evidence="2">The sequence shown here is derived from an EMBL/GenBank/DDBJ whole genome shotgun (WGS) entry which is preliminary data.</text>
</comment>
<dbReference type="PANTHER" id="PTHR24148">
    <property type="entry name" value="ANKYRIN REPEAT DOMAIN-CONTAINING PROTEIN 39 HOMOLOG-RELATED"/>
    <property type="match status" value="1"/>
</dbReference>
<dbReference type="InterPro" id="IPR052895">
    <property type="entry name" value="HetReg/Transcr_Mod"/>
</dbReference>
<accession>A0A9P4NY30</accession>
<dbReference type="PANTHER" id="PTHR24148:SF64">
    <property type="entry name" value="HETEROKARYON INCOMPATIBILITY DOMAIN-CONTAINING PROTEIN"/>
    <property type="match status" value="1"/>
</dbReference>
<dbReference type="AlphaFoldDB" id="A0A9P4NY30"/>
<protein>
    <recommendedName>
        <fullName evidence="1">Heterokaryon incompatibility domain-containing protein</fullName>
    </recommendedName>
</protein>
<feature type="domain" description="Heterokaryon incompatibility" evidence="1">
    <location>
        <begin position="14"/>
        <end position="98"/>
    </location>
</feature>
<dbReference type="Pfam" id="PF06985">
    <property type="entry name" value="HET"/>
    <property type="match status" value="1"/>
</dbReference>
<dbReference type="EMBL" id="MU007022">
    <property type="protein sequence ID" value="KAF2433211.1"/>
    <property type="molecule type" value="Genomic_DNA"/>
</dbReference>
<dbReference type="InterPro" id="IPR010730">
    <property type="entry name" value="HET"/>
</dbReference>